<comment type="catalytic activity">
    <reaction evidence="1">
        <text>ATP + protein L-histidine = ADP + protein N-phospho-L-histidine.</text>
        <dbReference type="EC" id="2.7.13.3"/>
    </reaction>
</comment>
<evidence type="ECO:0000256" key="7">
    <source>
        <dbReference type="ARBA" id="ARBA00022840"/>
    </source>
</evidence>
<dbReference type="AlphaFoldDB" id="A0A9X0R3E1"/>
<reference evidence="10" key="1">
    <citation type="submission" date="2020-08" db="EMBL/GenBank/DDBJ databases">
        <authorList>
            <person name="Hu Y."/>
            <person name="Nguyen S.V."/>
            <person name="Li F."/>
            <person name="Fanning S."/>
        </authorList>
    </citation>
    <scope>NUCLEOTIDE SEQUENCE</scope>
    <source>
        <strain evidence="10">SYSU D8009</strain>
    </source>
</reference>
<keyword evidence="3" id="KW-0597">Phosphoprotein</keyword>
<keyword evidence="8" id="KW-0175">Coiled coil</keyword>
<keyword evidence="4" id="KW-0808">Transferase</keyword>
<evidence type="ECO:0000256" key="1">
    <source>
        <dbReference type="ARBA" id="ARBA00000085"/>
    </source>
</evidence>
<evidence type="ECO:0000256" key="6">
    <source>
        <dbReference type="ARBA" id="ARBA00022777"/>
    </source>
</evidence>
<evidence type="ECO:0000256" key="8">
    <source>
        <dbReference type="SAM" id="Coils"/>
    </source>
</evidence>
<keyword evidence="5" id="KW-0547">Nucleotide-binding</keyword>
<keyword evidence="7" id="KW-0067">ATP-binding</keyword>
<name>A0A9X0R3E1_9PROT</name>
<evidence type="ECO:0000256" key="2">
    <source>
        <dbReference type="ARBA" id="ARBA00012438"/>
    </source>
</evidence>
<protein>
    <recommendedName>
        <fullName evidence="2">histidine kinase</fullName>
        <ecNumber evidence="2">2.7.13.3</ecNumber>
    </recommendedName>
</protein>
<dbReference type="Pfam" id="PF07568">
    <property type="entry name" value="HisKA_2"/>
    <property type="match status" value="1"/>
</dbReference>
<dbReference type="InterPro" id="IPR011495">
    <property type="entry name" value="Sig_transdc_His_kin_sub2_dim/P"/>
</dbReference>
<evidence type="ECO:0000259" key="9">
    <source>
        <dbReference type="Pfam" id="PF07568"/>
    </source>
</evidence>
<evidence type="ECO:0000256" key="5">
    <source>
        <dbReference type="ARBA" id="ARBA00022741"/>
    </source>
</evidence>
<evidence type="ECO:0000313" key="11">
    <source>
        <dbReference type="Proteomes" id="UP000600101"/>
    </source>
</evidence>
<keyword evidence="11" id="KW-1185">Reference proteome</keyword>
<dbReference type="GO" id="GO:0004673">
    <property type="term" value="F:protein histidine kinase activity"/>
    <property type="evidence" value="ECO:0007669"/>
    <property type="project" value="UniProtKB-EC"/>
</dbReference>
<proteinExistence type="predicted"/>
<sequence>MQHFASFLDISERVARERDLREAKETLDRRVAARTERLRQANERLQEEVKRRQRTEAALRDALAPGQEDIRYRDFLVREVHHRAKNALQLAVALLSEQARHVDSPACRDALEAAMGRLRRVGGVHALLTYQSGTPDVIDCPDYLRRLCREMEGSLSLSGERVTLEVDARRRRCGVRTSWSHSA</sequence>
<dbReference type="PANTHER" id="PTHR41523">
    <property type="entry name" value="TWO-COMPONENT SYSTEM SENSOR PROTEIN"/>
    <property type="match status" value="1"/>
</dbReference>
<dbReference type="EMBL" id="JACOMF010000079">
    <property type="protein sequence ID" value="MBC4018781.1"/>
    <property type="molecule type" value="Genomic_DNA"/>
</dbReference>
<dbReference type="Proteomes" id="UP000600101">
    <property type="component" value="Unassembled WGS sequence"/>
</dbReference>
<comment type="caution">
    <text evidence="10">The sequence shown here is derived from an EMBL/GenBank/DDBJ whole genome shotgun (WGS) entry which is preliminary data.</text>
</comment>
<organism evidence="10 11">
    <name type="scientific">Siccirubricoccus deserti</name>
    <dbReference type="NCBI Taxonomy" id="2013562"/>
    <lineage>
        <taxon>Bacteria</taxon>
        <taxon>Pseudomonadati</taxon>
        <taxon>Pseudomonadota</taxon>
        <taxon>Alphaproteobacteria</taxon>
        <taxon>Acetobacterales</taxon>
        <taxon>Roseomonadaceae</taxon>
        <taxon>Siccirubricoccus</taxon>
    </lineage>
</organism>
<feature type="coiled-coil region" evidence="8">
    <location>
        <begin position="24"/>
        <end position="62"/>
    </location>
</feature>
<accession>A0A9X0R3E1</accession>
<evidence type="ECO:0000256" key="3">
    <source>
        <dbReference type="ARBA" id="ARBA00022553"/>
    </source>
</evidence>
<evidence type="ECO:0000313" key="10">
    <source>
        <dbReference type="EMBL" id="MBC4018781.1"/>
    </source>
</evidence>
<dbReference type="GO" id="GO:0005524">
    <property type="term" value="F:ATP binding"/>
    <property type="evidence" value="ECO:0007669"/>
    <property type="project" value="UniProtKB-KW"/>
</dbReference>
<evidence type="ECO:0000256" key="4">
    <source>
        <dbReference type="ARBA" id="ARBA00022679"/>
    </source>
</evidence>
<dbReference type="RefSeq" id="WP_186773522.1">
    <property type="nucleotide sequence ID" value="NZ_JACOMF010000079.1"/>
</dbReference>
<dbReference type="EC" id="2.7.13.3" evidence="2"/>
<dbReference type="PANTHER" id="PTHR41523:SF8">
    <property type="entry name" value="ETHYLENE RESPONSE SENSOR PROTEIN"/>
    <property type="match status" value="1"/>
</dbReference>
<keyword evidence="6" id="KW-0418">Kinase</keyword>
<gene>
    <name evidence="10" type="ORF">H7965_26340</name>
</gene>
<feature type="domain" description="Signal transduction histidine kinase subgroup 2 dimerisation and phosphoacceptor" evidence="9">
    <location>
        <begin position="79"/>
        <end position="151"/>
    </location>
</feature>